<comment type="caution">
    <text evidence="1">The sequence shown here is derived from an EMBL/GenBank/DDBJ whole genome shotgun (WGS) entry which is preliminary data.</text>
</comment>
<sequence length="104" mass="11460">MVAGEGAVVVVAGEGVVADQKGVEETETTTCVDVDEHIFPGPYFIKSYTSEYRSPSIVVVGLTARVLERKPMDFGGKKVLWWRWWAVRCFKYEGGCQRGGAGKE</sequence>
<reference evidence="1 2" key="2">
    <citation type="journal article" date="2022" name="Mol. Ecol. Resour.">
        <title>The genomes of chicory, endive, great burdock and yacon provide insights into Asteraceae paleo-polyploidization history and plant inulin production.</title>
        <authorList>
            <person name="Fan W."/>
            <person name="Wang S."/>
            <person name="Wang H."/>
            <person name="Wang A."/>
            <person name="Jiang F."/>
            <person name="Liu H."/>
            <person name="Zhao H."/>
            <person name="Xu D."/>
            <person name="Zhang Y."/>
        </authorList>
    </citation>
    <scope>NUCLEOTIDE SEQUENCE [LARGE SCALE GENOMIC DNA]</scope>
    <source>
        <strain evidence="2">cv. Punajuju</strain>
        <tissue evidence="1">Leaves</tissue>
    </source>
</reference>
<evidence type="ECO:0000313" key="2">
    <source>
        <dbReference type="Proteomes" id="UP001055811"/>
    </source>
</evidence>
<name>A0ACB9F7Z8_CICIN</name>
<dbReference type="EMBL" id="CM042011">
    <property type="protein sequence ID" value="KAI3767050.1"/>
    <property type="molecule type" value="Genomic_DNA"/>
</dbReference>
<proteinExistence type="predicted"/>
<dbReference type="Proteomes" id="UP001055811">
    <property type="component" value="Linkage Group LG03"/>
</dbReference>
<reference evidence="2" key="1">
    <citation type="journal article" date="2022" name="Mol. Ecol. Resour.">
        <title>The genomes of chicory, endive, great burdock and yacon provide insights into Asteraceae palaeo-polyploidization history and plant inulin production.</title>
        <authorList>
            <person name="Fan W."/>
            <person name="Wang S."/>
            <person name="Wang H."/>
            <person name="Wang A."/>
            <person name="Jiang F."/>
            <person name="Liu H."/>
            <person name="Zhao H."/>
            <person name="Xu D."/>
            <person name="Zhang Y."/>
        </authorList>
    </citation>
    <scope>NUCLEOTIDE SEQUENCE [LARGE SCALE GENOMIC DNA]</scope>
    <source>
        <strain evidence="2">cv. Punajuju</strain>
    </source>
</reference>
<protein>
    <submittedName>
        <fullName evidence="1">Uncharacterized protein</fullName>
    </submittedName>
</protein>
<accession>A0ACB9F7Z8</accession>
<gene>
    <name evidence="1" type="ORF">L2E82_17131</name>
</gene>
<keyword evidence="2" id="KW-1185">Reference proteome</keyword>
<organism evidence="1 2">
    <name type="scientific">Cichorium intybus</name>
    <name type="common">Chicory</name>
    <dbReference type="NCBI Taxonomy" id="13427"/>
    <lineage>
        <taxon>Eukaryota</taxon>
        <taxon>Viridiplantae</taxon>
        <taxon>Streptophyta</taxon>
        <taxon>Embryophyta</taxon>
        <taxon>Tracheophyta</taxon>
        <taxon>Spermatophyta</taxon>
        <taxon>Magnoliopsida</taxon>
        <taxon>eudicotyledons</taxon>
        <taxon>Gunneridae</taxon>
        <taxon>Pentapetalae</taxon>
        <taxon>asterids</taxon>
        <taxon>campanulids</taxon>
        <taxon>Asterales</taxon>
        <taxon>Asteraceae</taxon>
        <taxon>Cichorioideae</taxon>
        <taxon>Cichorieae</taxon>
        <taxon>Cichoriinae</taxon>
        <taxon>Cichorium</taxon>
    </lineage>
</organism>
<evidence type="ECO:0000313" key="1">
    <source>
        <dbReference type="EMBL" id="KAI3767050.1"/>
    </source>
</evidence>